<keyword evidence="3" id="KW-1185">Reference proteome</keyword>
<comment type="caution">
    <text evidence="2">The sequence shown here is derived from an EMBL/GenBank/DDBJ whole genome shotgun (WGS) entry which is preliminary data.</text>
</comment>
<dbReference type="AlphaFoldDB" id="A0A4Y2IG80"/>
<evidence type="ECO:0000313" key="2">
    <source>
        <dbReference type="EMBL" id="GBM76634.1"/>
    </source>
</evidence>
<dbReference type="EMBL" id="BGPR01002637">
    <property type="protein sequence ID" value="GBM76634.1"/>
    <property type="molecule type" value="Genomic_DNA"/>
</dbReference>
<sequence length="116" mass="13493">MPPAHLPSQLNLSTRDVAKEESKSRLNVEKMNEEQKLLFKSPLHSYVMCYTKEQDPVKQLYNDLNFKAFTAEQRKERAILTVTNDLSIEPNKTMLNLIPGREEVYDRIDNILSEDP</sequence>
<dbReference type="Proteomes" id="UP000499080">
    <property type="component" value="Unassembled WGS sequence"/>
</dbReference>
<dbReference type="OrthoDB" id="272985at2759"/>
<feature type="compositionally biased region" description="Basic and acidic residues" evidence="1">
    <location>
        <begin position="16"/>
        <end position="26"/>
    </location>
</feature>
<reference evidence="2 3" key="1">
    <citation type="journal article" date="2019" name="Sci. Rep.">
        <title>Orb-weaving spider Araneus ventricosus genome elucidates the spidroin gene catalogue.</title>
        <authorList>
            <person name="Kono N."/>
            <person name="Nakamura H."/>
            <person name="Ohtoshi R."/>
            <person name="Moran D.A.P."/>
            <person name="Shinohara A."/>
            <person name="Yoshida Y."/>
            <person name="Fujiwara M."/>
            <person name="Mori M."/>
            <person name="Tomita M."/>
            <person name="Arakawa K."/>
        </authorList>
    </citation>
    <scope>NUCLEOTIDE SEQUENCE [LARGE SCALE GENOMIC DNA]</scope>
</reference>
<proteinExistence type="predicted"/>
<protein>
    <submittedName>
        <fullName evidence="2">Uncharacterized protein</fullName>
    </submittedName>
</protein>
<gene>
    <name evidence="2" type="ORF">AVEN_234854_1</name>
</gene>
<accession>A0A4Y2IG80</accession>
<evidence type="ECO:0000256" key="1">
    <source>
        <dbReference type="SAM" id="MobiDB-lite"/>
    </source>
</evidence>
<feature type="region of interest" description="Disordered" evidence="1">
    <location>
        <begin position="1"/>
        <end position="26"/>
    </location>
</feature>
<evidence type="ECO:0000313" key="3">
    <source>
        <dbReference type="Proteomes" id="UP000499080"/>
    </source>
</evidence>
<organism evidence="2 3">
    <name type="scientific">Araneus ventricosus</name>
    <name type="common">Orbweaver spider</name>
    <name type="synonym">Epeira ventricosa</name>
    <dbReference type="NCBI Taxonomy" id="182803"/>
    <lineage>
        <taxon>Eukaryota</taxon>
        <taxon>Metazoa</taxon>
        <taxon>Ecdysozoa</taxon>
        <taxon>Arthropoda</taxon>
        <taxon>Chelicerata</taxon>
        <taxon>Arachnida</taxon>
        <taxon>Araneae</taxon>
        <taxon>Araneomorphae</taxon>
        <taxon>Entelegynae</taxon>
        <taxon>Araneoidea</taxon>
        <taxon>Araneidae</taxon>
        <taxon>Araneus</taxon>
    </lineage>
</organism>
<name>A0A4Y2IG80_ARAVE</name>